<gene>
    <name evidence="2" type="ORF">ABWT76_002532</name>
</gene>
<sequence length="207" mass="23528">MSGTILPERVLLQWTAIPEPQRKYFLMPLVLAIVVLVFLLVNIFMGKTGFPGFTPFLSAAFALLILSTVASAQYFKASFEIRQRLDGTRSLVVRERFQISEYSWPLTHQVFYYMNPIFTGRTVREAPVLLLHLCNESGQCLVVLEEELGYLYQPPAGWAAVDGRSRQIIPPGAKIYLSFGLRLLNLEKLKEQLDRLAVAFPDEPNDF</sequence>
<keyword evidence="1" id="KW-1133">Transmembrane helix</keyword>
<evidence type="ECO:0008006" key="3">
    <source>
        <dbReference type="Google" id="ProtNLM"/>
    </source>
</evidence>
<evidence type="ECO:0000256" key="1">
    <source>
        <dbReference type="SAM" id="Phobius"/>
    </source>
</evidence>
<dbReference type="EMBL" id="CP159837">
    <property type="protein sequence ID" value="XCM39588.1"/>
    <property type="molecule type" value="Genomic_DNA"/>
</dbReference>
<feature type="transmembrane region" description="Helical" evidence="1">
    <location>
        <begin position="24"/>
        <end position="44"/>
    </location>
</feature>
<dbReference type="RefSeq" id="WP_190880818.1">
    <property type="nucleotide sequence ID" value="NZ_CP159837.1"/>
</dbReference>
<feature type="transmembrane region" description="Helical" evidence="1">
    <location>
        <begin position="56"/>
        <end position="75"/>
    </location>
</feature>
<dbReference type="AlphaFoldDB" id="A0AAU8JJY9"/>
<organism evidence="2">
    <name type="scientific">Planktothricoides raciborskii GIHE-MW2</name>
    <dbReference type="NCBI Taxonomy" id="2792601"/>
    <lineage>
        <taxon>Bacteria</taxon>
        <taxon>Bacillati</taxon>
        <taxon>Cyanobacteriota</taxon>
        <taxon>Cyanophyceae</taxon>
        <taxon>Oscillatoriophycideae</taxon>
        <taxon>Oscillatoriales</taxon>
        <taxon>Oscillatoriaceae</taxon>
        <taxon>Planktothricoides</taxon>
    </lineage>
</organism>
<accession>A0AAU8JJY9</accession>
<keyword evidence="1" id="KW-0812">Transmembrane</keyword>
<proteinExistence type="predicted"/>
<reference evidence="2" key="1">
    <citation type="submission" date="2024-07" db="EMBL/GenBank/DDBJ databases">
        <authorList>
            <person name="Kim Y.J."/>
            <person name="Jeong J.Y."/>
        </authorList>
    </citation>
    <scope>NUCLEOTIDE SEQUENCE</scope>
    <source>
        <strain evidence="2">GIHE-MW2</strain>
    </source>
</reference>
<name>A0AAU8JJY9_9CYAN</name>
<protein>
    <recommendedName>
        <fullName evidence="3">DUF3137 domain-containing protein</fullName>
    </recommendedName>
</protein>
<evidence type="ECO:0000313" key="2">
    <source>
        <dbReference type="EMBL" id="XCM39588.1"/>
    </source>
</evidence>
<keyword evidence="1" id="KW-0472">Membrane</keyword>